<dbReference type="Proteomes" id="UP001269267">
    <property type="component" value="Unassembled WGS sequence"/>
</dbReference>
<organism evidence="1 2">
    <name type="scientific">Vreelandella gomseomensis</name>
    <dbReference type="NCBI Taxonomy" id="370766"/>
    <lineage>
        <taxon>Bacteria</taxon>
        <taxon>Pseudomonadati</taxon>
        <taxon>Pseudomonadota</taxon>
        <taxon>Gammaproteobacteria</taxon>
        <taxon>Oceanospirillales</taxon>
        <taxon>Halomonadaceae</taxon>
        <taxon>Vreelandella</taxon>
    </lineage>
</organism>
<proteinExistence type="predicted"/>
<evidence type="ECO:0000313" key="2">
    <source>
        <dbReference type="Proteomes" id="UP001269267"/>
    </source>
</evidence>
<dbReference type="Pfam" id="PF05834">
    <property type="entry name" value="Lycopene_cycl"/>
    <property type="match status" value="1"/>
</dbReference>
<name>A0ABU1GE46_9GAMM</name>
<accession>A0ABU1GE46</accession>
<dbReference type="Gene3D" id="3.50.50.60">
    <property type="entry name" value="FAD/NAD(P)-binding domain"/>
    <property type="match status" value="1"/>
</dbReference>
<dbReference type="EMBL" id="JARWAI010000009">
    <property type="protein sequence ID" value="MDR5875754.1"/>
    <property type="molecule type" value="Genomic_DNA"/>
</dbReference>
<comment type="caution">
    <text evidence="1">The sequence shown here is derived from an EMBL/GenBank/DDBJ whole genome shotgun (WGS) entry which is preliminary data.</text>
</comment>
<dbReference type="RefSeq" id="WP_310540077.1">
    <property type="nucleotide sequence ID" value="NZ_JARWAI010000009.1"/>
</dbReference>
<protein>
    <submittedName>
        <fullName evidence="1">Lycopene cyclase family protein</fullName>
    </submittedName>
</protein>
<dbReference type="InterPro" id="IPR036188">
    <property type="entry name" value="FAD/NAD-bd_sf"/>
</dbReference>
<keyword evidence="2" id="KW-1185">Reference proteome</keyword>
<dbReference type="SUPFAM" id="SSF51905">
    <property type="entry name" value="FAD/NAD(P)-binding domain"/>
    <property type="match status" value="1"/>
</dbReference>
<gene>
    <name evidence="1" type="ORF">QC815_12600</name>
</gene>
<reference evidence="1 2" key="1">
    <citation type="submission" date="2023-04" db="EMBL/GenBank/DDBJ databases">
        <title>A long-awaited taxogenomic arrangement of the family Halomonadaceae.</title>
        <authorList>
            <person name="De La Haba R."/>
            <person name="Chuvochina M."/>
            <person name="Wittouck S."/>
            <person name="Arahal D.R."/>
            <person name="Sanchez-Porro C."/>
            <person name="Hugenholtz P."/>
            <person name="Ventosa A."/>
        </authorList>
    </citation>
    <scope>NUCLEOTIDE SEQUENCE [LARGE SCALE GENOMIC DNA]</scope>
    <source>
        <strain evidence="1 2">DSM 18042</strain>
    </source>
</reference>
<evidence type="ECO:0000313" key="1">
    <source>
        <dbReference type="EMBL" id="MDR5875754.1"/>
    </source>
</evidence>
<sequence>MSLPASTDVAILGAGLAGLSIATWLDDLLPAQDKAPRVDLLESRLTDAPDRTWCFWDHRPHPFREMISHRWPRWCFHSTDQRVDREDHEAGYAMLSSGDVRQKAYGVIAGRDEFHLRRGVDVSQVVAQPSGMRVDTSRGSIEAQVVIDTRPPPPEALSAQQGVWQVFHGVDIRLADHGYDLSTARLMDFQSGSTGVEFVYLLPLDADRLLVEWTCFHADYRDPACQALMSPDQVPPPLRQWLNTHLGDRWQVERHETGCLPMMPVQPPRSGSRYLSAGIRGGWMRPATGYMFVSCQRGAANVASQLLKAHRSGQWQLTAPDLRSPLLEWMDGVFLNAMRRHPDRAAHWFMALFAATNAAQQRRFLSDEPSLADLLEIMRALPARPFLAAAMRRLARVT</sequence>